<dbReference type="Proteomes" id="UP001518925">
    <property type="component" value="Unassembled WGS sequence"/>
</dbReference>
<keyword evidence="1" id="KW-1133">Transmembrane helix</keyword>
<dbReference type="PANTHER" id="PTHR43358">
    <property type="entry name" value="ALPHA/BETA-HYDROLASE"/>
    <property type="match status" value="1"/>
</dbReference>
<keyword evidence="3" id="KW-0378">Hydrolase</keyword>
<sequence>MHVLIIFRQEKVMNLLLNISLAFLFFMILITAISIYVGYQVMNPMRLAISQLPSEYHLEYEEITFYNNSDSVELKGWWIPSTRRDFITQKAVIFSHSYGDNRQSMPIETLKLAKRLSSEGFHVFMYDFRNSGESGGRFTTIGRKEKTDLLSAIHFVKHEKGIHEIGLIGWSMGASTSIIVGSESPNVRAVIADSPFADLETYTKESFTYWTGLPNQVSKYMVQVAENVFIDLNLSDVKPYIAARRYENKGLMLIHSTKDGAISYKQSELIYNNAPNAEIWITKKGGHIRNYNHQKDKYEERIIEFLNKYMYGDFMFTPISKMTWS</sequence>
<dbReference type="InterPro" id="IPR029058">
    <property type="entry name" value="AB_hydrolase_fold"/>
</dbReference>
<dbReference type="InterPro" id="IPR052920">
    <property type="entry name" value="DNA-binding_regulatory"/>
</dbReference>
<gene>
    <name evidence="3" type="ORF">JR050_08885</name>
</gene>
<evidence type="ECO:0000259" key="2">
    <source>
        <dbReference type="Pfam" id="PF00326"/>
    </source>
</evidence>
<keyword evidence="1" id="KW-0472">Membrane</keyword>
<dbReference type="RefSeq" id="WP_204203149.1">
    <property type="nucleotide sequence ID" value="NZ_JAFELM010000027.1"/>
</dbReference>
<reference evidence="3 4" key="1">
    <citation type="submission" date="2021-02" db="EMBL/GenBank/DDBJ databases">
        <title>Bacillus sp. RD4P76, an endophyte from a halophyte.</title>
        <authorList>
            <person name="Sun J.-Q."/>
        </authorList>
    </citation>
    <scope>NUCLEOTIDE SEQUENCE [LARGE SCALE GENOMIC DNA]</scope>
    <source>
        <strain evidence="3 4">RD4P76</strain>
    </source>
</reference>
<comment type="caution">
    <text evidence="3">The sequence shown here is derived from an EMBL/GenBank/DDBJ whole genome shotgun (WGS) entry which is preliminary data.</text>
</comment>
<feature type="transmembrane region" description="Helical" evidence="1">
    <location>
        <begin position="12"/>
        <end position="39"/>
    </location>
</feature>
<feature type="domain" description="Peptidase S9 prolyl oligopeptidase catalytic" evidence="2">
    <location>
        <begin position="116"/>
        <end position="310"/>
    </location>
</feature>
<protein>
    <submittedName>
        <fullName evidence="3">Alpha/beta fold hydrolase</fullName>
    </submittedName>
</protein>
<dbReference type="Gene3D" id="3.40.50.1820">
    <property type="entry name" value="alpha/beta hydrolase"/>
    <property type="match status" value="1"/>
</dbReference>
<accession>A0ABS2DH20</accession>
<dbReference type="SUPFAM" id="SSF53474">
    <property type="entry name" value="alpha/beta-Hydrolases"/>
    <property type="match status" value="1"/>
</dbReference>
<keyword evidence="4" id="KW-1185">Reference proteome</keyword>
<proteinExistence type="predicted"/>
<name>A0ABS2DH20_9BACI</name>
<keyword evidence="1" id="KW-0812">Transmembrane</keyword>
<dbReference type="InterPro" id="IPR001375">
    <property type="entry name" value="Peptidase_S9_cat"/>
</dbReference>
<organism evidence="3 4">
    <name type="scientific">Bacillus suaedaesalsae</name>
    <dbReference type="NCBI Taxonomy" id="2810349"/>
    <lineage>
        <taxon>Bacteria</taxon>
        <taxon>Bacillati</taxon>
        <taxon>Bacillota</taxon>
        <taxon>Bacilli</taxon>
        <taxon>Bacillales</taxon>
        <taxon>Bacillaceae</taxon>
        <taxon>Bacillus</taxon>
    </lineage>
</organism>
<evidence type="ECO:0000313" key="4">
    <source>
        <dbReference type="Proteomes" id="UP001518925"/>
    </source>
</evidence>
<dbReference type="GO" id="GO:0016787">
    <property type="term" value="F:hydrolase activity"/>
    <property type="evidence" value="ECO:0007669"/>
    <property type="project" value="UniProtKB-KW"/>
</dbReference>
<evidence type="ECO:0000313" key="3">
    <source>
        <dbReference type="EMBL" id="MBM6617782.1"/>
    </source>
</evidence>
<dbReference type="PANTHER" id="PTHR43358:SF4">
    <property type="entry name" value="ALPHA_BETA HYDROLASE FOLD-1 DOMAIN-CONTAINING PROTEIN"/>
    <property type="match status" value="1"/>
</dbReference>
<evidence type="ECO:0000256" key="1">
    <source>
        <dbReference type="SAM" id="Phobius"/>
    </source>
</evidence>
<dbReference type="EMBL" id="JAFELM010000027">
    <property type="protein sequence ID" value="MBM6617782.1"/>
    <property type="molecule type" value="Genomic_DNA"/>
</dbReference>
<dbReference type="Pfam" id="PF00326">
    <property type="entry name" value="Peptidase_S9"/>
    <property type="match status" value="1"/>
</dbReference>